<dbReference type="Proteomes" id="UP001608902">
    <property type="component" value="Unassembled WGS sequence"/>
</dbReference>
<evidence type="ECO:0000313" key="7">
    <source>
        <dbReference type="EMBL" id="MFH4978873.1"/>
    </source>
</evidence>
<dbReference type="InterPro" id="IPR008266">
    <property type="entry name" value="Tyr_kinase_AS"/>
</dbReference>
<dbReference type="SMART" id="SM00219">
    <property type="entry name" value="TyrKc"/>
    <property type="match status" value="1"/>
</dbReference>
<dbReference type="InterPro" id="IPR011009">
    <property type="entry name" value="Kinase-like_dom_sf"/>
</dbReference>
<accession>A0ABD6EG06</accession>
<dbReference type="InterPro" id="IPR001245">
    <property type="entry name" value="Ser-Thr/Tyr_kinase_cat_dom"/>
</dbReference>
<reference evidence="7 8" key="1">
    <citation type="submission" date="2024-08" db="EMBL/GenBank/DDBJ databases">
        <title>Gnathostoma spinigerum genome.</title>
        <authorList>
            <person name="Gonzalez-Bertolin B."/>
            <person name="Monzon S."/>
            <person name="Zaballos A."/>
            <person name="Jimenez P."/>
            <person name="Dekumyoy P."/>
            <person name="Varona S."/>
            <person name="Cuesta I."/>
            <person name="Sumanam S."/>
            <person name="Adisakwattana P."/>
            <person name="Gasser R.B."/>
            <person name="Hernandez-Gonzalez A."/>
            <person name="Young N.D."/>
            <person name="Perteguer M.J."/>
        </authorList>
    </citation>
    <scope>NUCLEOTIDE SEQUENCE [LARGE SCALE GENOMIC DNA]</scope>
    <source>
        <strain evidence="7">AL3</strain>
        <tissue evidence="7">Liver</tissue>
    </source>
</reference>
<dbReference type="Gene3D" id="1.10.510.10">
    <property type="entry name" value="Transferase(Phosphotransferase) domain 1"/>
    <property type="match status" value="1"/>
</dbReference>
<dbReference type="InterPro" id="IPR020635">
    <property type="entry name" value="Tyr_kinase_cat_dom"/>
</dbReference>
<dbReference type="InterPro" id="IPR000719">
    <property type="entry name" value="Prot_kinase_dom"/>
</dbReference>
<dbReference type="GO" id="GO:0005524">
    <property type="term" value="F:ATP binding"/>
    <property type="evidence" value="ECO:0007669"/>
    <property type="project" value="UniProtKB-KW"/>
</dbReference>
<proteinExistence type="predicted"/>
<dbReference type="PANTHER" id="PTHR24418">
    <property type="entry name" value="TYROSINE-PROTEIN KINASE"/>
    <property type="match status" value="1"/>
</dbReference>
<dbReference type="EMBL" id="JBGFUD010003614">
    <property type="protein sequence ID" value="MFH4978873.1"/>
    <property type="molecule type" value="Genomic_DNA"/>
</dbReference>
<comment type="caution">
    <text evidence="7">The sequence shown here is derived from an EMBL/GenBank/DDBJ whole genome shotgun (WGS) entry which is preliminary data.</text>
</comment>
<name>A0ABD6EG06_9BILA</name>
<protein>
    <recommendedName>
        <fullName evidence="6">Protein kinase domain-containing protein</fullName>
    </recommendedName>
</protein>
<dbReference type="AlphaFoldDB" id="A0ABD6EG06"/>
<dbReference type="FunFam" id="1.10.510.10:FF:000554">
    <property type="entry name" value="Predicted protein"/>
    <property type="match status" value="1"/>
</dbReference>
<organism evidence="7 8">
    <name type="scientific">Gnathostoma spinigerum</name>
    <dbReference type="NCBI Taxonomy" id="75299"/>
    <lineage>
        <taxon>Eukaryota</taxon>
        <taxon>Metazoa</taxon>
        <taxon>Ecdysozoa</taxon>
        <taxon>Nematoda</taxon>
        <taxon>Chromadorea</taxon>
        <taxon>Rhabditida</taxon>
        <taxon>Spirurina</taxon>
        <taxon>Gnathostomatomorpha</taxon>
        <taxon>Gnathostomatoidea</taxon>
        <taxon>Gnathostomatidae</taxon>
        <taxon>Gnathostoma</taxon>
    </lineage>
</organism>
<dbReference type="PROSITE" id="PS00109">
    <property type="entry name" value="PROTEIN_KINASE_TYR"/>
    <property type="match status" value="1"/>
</dbReference>
<keyword evidence="4" id="KW-0067">ATP-binding</keyword>
<evidence type="ECO:0000256" key="1">
    <source>
        <dbReference type="ARBA" id="ARBA00022679"/>
    </source>
</evidence>
<evidence type="ECO:0000259" key="6">
    <source>
        <dbReference type="PROSITE" id="PS50011"/>
    </source>
</evidence>
<dbReference type="InterPro" id="IPR050198">
    <property type="entry name" value="Non-receptor_tyrosine_kinases"/>
</dbReference>
<dbReference type="GO" id="GO:0004713">
    <property type="term" value="F:protein tyrosine kinase activity"/>
    <property type="evidence" value="ECO:0007669"/>
    <property type="project" value="UniProtKB-KW"/>
</dbReference>
<dbReference type="PIRSF" id="PIRSF000654">
    <property type="entry name" value="Integrin-linked_kinase"/>
    <property type="match status" value="1"/>
</dbReference>
<evidence type="ECO:0000256" key="3">
    <source>
        <dbReference type="ARBA" id="ARBA00022777"/>
    </source>
</evidence>
<feature type="domain" description="Protein kinase" evidence="6">
    <location>
        <begin position="1"/>
        <end position="213"/>
    </location>
</feature>
<dbReference type="SUPFAM" id="SSF56112">
    <property type="entry name" value="Protein kinase-like (PK-like)"/>
    <property type="match status" value="1"/>
</dbReference>
<dbReference type="PRINTS" id="PR00109">
    <property type="entry name" value="TYRKINASE"/>
</dbReference>
<dbReference type="Pfam" id="PF07714">
    <property type="entry name" value="PK_Tyr_Ser-Thr"/>
    <property type="match status" value="1"/>
</dbReference>
<keyword evidence="3" id="KW-0418">Kinase</keyword>
<sequence length="238" mass="27026">MKQCQHAHLVKLYAVCTSDEPFYIVTEFMRGGSLLKYLQNPSNAITLYEVMDISAQVADGMMYLEGRQFVHRDLAARNVLVGAKIAGIPIVKVADFGMSRRLMDDTVYMAKKGTKFPVLWTAPEAALHRMFTTKSDVWSFGVLLYEEFTLGGVPYAGMTAHEVVEKIANGFRLQQPPACPSKIYSEVMLKCWDEKPSKRPTFCELFHYLNDYFIPQSENFLIQRQKSVSVKNALNEAM</sequence>
<keyword evidence="1" id="KW-0808">Transferase</keyword>
<keyword evidence="5" id="KW-0829">Tyrosine-protein kinase</keyword>
<evidence type="ECO:0000256" key="4">
    <source>
        <dbReference type="ARBA" id="ARBA00022840"/>
    </source>
</evidence>
<keyword evidence="8" id="KW-1185">Reference proteome</keyword>
<gene>
    <name evidence="7" type="ORF">AB6A40_005582</name>
</gene>
<dbReference type="PROSITE" id="PS50011">
    <property type="entry name" value="PROTEIN_KINASE_DOM"/>
    <property type="match status" value="1"/>
</dbReference>
<keyword evidence="2" id="KW-0547">Nucleotide-binding</keyword>
<evidence type="ECO:0000313" key="8">
    <source>
        <dbReference type="Proteomes" id="UP001608902"/>
    </source>
</evidence>
<evidence type="ECO:0000256" key="5">
    <source>
        <dbReference type="ARBA" id="ARBA00023137"/>
    </source>
</evidence>
<evidence type="ECO:0000256" key="2">
    <source>
        <dbReference type="ARBA" id="ARBA00022741"/>
    </source>
</evidence>